<evidence type="ECO:0000256" key="2">
    <source>
        <dbReference type="ARBA" id="ARBA00011738"/>
    </source>
</evidence>
<name>A0A378W2T9_NEIGO</name>
<dbReference type="GO" id="GO:0008661">
    <property type="term" value="F:1-deoxy-D-xylulose-5-phosphate synthase activity"/>
    <property type="evidence" value="ECO:0007669"/>
    <property type="project" value="UniProtKB-EC"/>
</dbReference>
<dbReference type="PANTHER" id="PTHR43322:SF5">
    <property type="entry name" value="1-DEOXY-D-XYLULOSE-5-PHOSPHATE SYNTHASE, CHLOROPLASTIC"/>
    <property type="match status" value="1"/>
</dbReference>
<reference evidence="6" key="1">
    <citation type="submission" date="2018-06" db="EMBL/GenBank/DDBJ databases">
        <authorList>
            <consortium name="Pathogen Informatics"/>
            <person name="Doyle S."/>
        </authorList>
    </citation>
    <scope>NUCLEOTIDE SEQUENCE [LARGE SCALE GENOMIC DNA]</scope>
    <source>
        <strain evidence="6">NCTC11421</strain>
    </source>
</reference>
<evidence type="ECO:0000256" key="3">
    <source>
        <dbReference type="ARBA" id="ARBA00022679"/>
    </source>
</evidence>
<keyword evidence="5" id="KW-0786">Thiamine pyrophosphate</keyword>
<dbReference type="Gene3D" id="3.40.50.970">
    <property type="match status" value="1"/>
</dbReference>
<dbReference type="GO" id="GO:0016114">
    <property type="term" value="P:terpenoid biosynthetic process"/>
    <property type="evidence" value="ECO:0007669"/>
    <property type="project" value="InterPro"/>
</dbReference>
<dbReference type="EMBL" id="UGRI01000001">
    <property type="protein sequence ID" value="SUA24885.1"/>
    <property type="molecule type" value="Genomic_DNA"/>
</dbReference>
<comment type="cofactor">
    <cofactor evidence="1">
        <name>Mg(2+)</name>
        <dbReference type="ChEBI" id="CHEBI:18420"/>
    </cofactor>
</comment>
<sequence length="136" mass="14827">MDGHNVENLVDVLKDLRSRKGPQLLHVITKKGNGYKLAENDPVKYHAVANLPKEGGAQMPSEKEPKPAAKPTYTQVFGKWLCDRAAEDSRLVAITPPCARAADWWSLNNDSPTVISMSASPSSTPLPLPAVWRAKA</sequence>
<dbReference type="GO" id="GO:0005829">
    <property type="term" value="C:cytosol"/>
    <property type="evidence" value="ECO:0007669"/>
    <property type="project" value="TreeGrafter"/>
</dbReference>
<dbReference type="PANTHER" id="PTHR43322">
    <property type="entry name" value="1-D-DEOXYXYLULOSE 5-PHOSPHATE SYNTHASE-RELATED"/>
    <property type="match status" value="1"/>
</dbReference>
<evidence type="ECO:0000256" key="4">
    <source>
        <dbReference type="ARBA" id="ARBA00022842"/>
    </source>
</evidence>
<evidence type="ECO:0000313" key="6">
    <source>
        <dbReference type="EMBL" id="SUA24885.1"/>
    </source>
</evidence>
<dbReference type="AlphaFoldDB" id="A0A378W2T9"/>
<dbReference type="InterPro" id="IPR029061">
    <property type="entry name" value="THDP-binding"/>
</dbReference>
<comment type="subunit">
    <text evidence="2">Homodimer.</text>
</comment>
<organism evidence="6">
    <name type="scientific">Neisseria gonorrhoeae</name>
    <dbReference type="NCBI Taxonomy" id="485"/>
    <lineage>
        <taxon>Bacteria</taxon>
        <taxon>Pseudomonadati</taxon>
        <taxon>Pseudomonadota</taxon>
        <taxon>Betaproteobacteria</taxon>
        <taxon>Neisseriales</taxon>
        <taxon>Neisseriaceae</taxon>
        <taxon>Neisseria</taxon>
    </lineage>
</organism>
<accession>A0A378W2T9</accession>
<protein>
    <submittedName>
        <fullName evidence="6">1-deoxy-D-xylulose-5-phosphate synthase</fullName>
        <ecNumber evidence="6">2.2.1.7</ecNumber>
    </submittedName>
</protein>
<dbReference type="EC" id="2.2.1.7" evidence="6"/>
<keyword evidence="4" id="KW-0460">Magnesium</keyword>
<keyword evidence="3 6" id="KW-0808">Transferase</keyword>
<dbReference type="InterPro" id="IPR005477">
    <property type="entry name" value="Dxylulose-5-P_synthase"/>
</dbReference>
<proteinExistence type="predicted"/>
<gene>
    <name evidence="6" type="primary">dxs_2</name>
    <name evidence="6" type="ORF">NCTC11421_02892</name>
</gene>
<dbReference type="SUPFAM" id="SSF52518">
    <property type="entry name" value="Thiamin diphosphate-binding fold (THDP-binding)"/>
    <property type="match status" value="1"/>
</dbReference>
<evidence type="ECO:0000256" key="5">
    <source>
        <dbReference type="ARBA" id="ARBA00023052"/>
    </source>
</evidence>
<dbReference type="Pfam" id="PF13292">
    <property type="entry name" value="DXP_synthase_N"/>
    <property type="match status" value="1"/>
</dbReference>
<dbReference type="GO" id="GO:0019288">
    <property type="term" value="P:isopentenyl diphosphate biosynthetic process, methylerythritol 4-phosphate pathway"/>
    <property type="evidence" value="ECO:0007669"/>
    <property type="project" value="TreeGrafter"/>
</dbReference>
<evidence type="ECO:0000256" key="1">
    <source>
        <dbReference type="ARBA" id="ARBA00001946"/>
    </source>
</evidence>